<dbReference type="KEGG" id="spu:762632"/>
<comment type="catalytic activity">
    <reaction evidence="8">
        <text>S-formylglutathione + H2O = formate + glutathione + H(+)</text>
        <dbReference type="Rhea" id="RHEA:14961"/>
        <dbReference type="ChEBI" id="CHEBI:15377"/>
        <dbReference type="ChEBI" id="CHEBI:15378"/>
        <dbReference type="ChEBI" id="CHEBI:15740"/>
        <dbReference type="ChEBI" id="CHEBI:57688"/>
        <dbReference type="ChEBI" id="CHEBI:57925"/>
        <dbReference type="EC" id="3.1.2.12"/>
    </reaction>
</comment>
<protein>
    <recommendedName>
        <fullName evidence="4 8">S-formylglutathione hydrolase</fullName>
        <ecNumber evidence="3 8">3.1.2.12</ecNumber>
    </recommendedName>
</protein>
<comment type="similarity">
    <text evidence="2 8">Belongs to the esterase D family.</text>
</comment>
<dbReference type="SUPFAM" id="SSF53474">
    <property type="entry name" value="alpha/beta-Hydrolases"/>
    <property type="match status" value="1"/>
</dbReference>
<dbReference type="EC" id="3.1.2.12" evidence="3 8"/>
<keyword evidence="5 8" id="KW-0719">Serine esterase</keyword>
<dbReference type="AlphaFoldDB" id="A0A7M7G477"/>
<reference evidence="9" key="2">
    <citation type="submission" date="2021-01" db="UniProtKB">
        <authorList>
            <consortium name="EnsemblMetazoa"/>
        </authorList>
    </citation>
    <scope>IDENTIFICATION</scope>
</reference>
<dbReference type="FunFam" id="3.40.50.1820:FF:000002">
    <property type="entry name" value="S-formylglutathione hydrolase"/>
    <property type="match status" value="1"/>
</dbReference>
<keyword evidence="8" id="KW-0963">Cytoplasm</keyword>
<dbReference type="FunCoup" id="A0A7M7G477">
    <property type="interactions" value="1930"/>
</dbReference>
<dbReference type="CTD" id="2098"/>
<dbReference type="GeneID" id="762632"/>
<evidence type="ECO:0000256" key="6">
    <source>
        <dbReference type="ARBA" id="ARBA00022801"/>
    </source>
</evidence>
<dbReference type="PANTHER" id="PTHR10061">
    <property type="entry name" value="S-FORMYLGLUTATHIONE HYDROLASE"/>
    <property type="match status" value="1"/>
</dbReference>
<evidence type="ECO:0000256" key="8">
    <source>
        <dbReference type="RuleBase" id="RU363068"/>
    </source>
</evidence>
<evidence type="ECO:0000256" key="2">
    <source>
        <dbReference type="ARBA" id="ARBA00005622"/>
    </source>
</evidence>
<dbReference type="GO" id="GO:0052689">
    <property type="term" value="F:carboxylic ester hydrolase activity"/>
    <property type="evidence" value="ECO:0007669"/>
    <property type="project" value="UniProtKB-KW"/>
</dbReference>
<dbReference type="RefSeq" id="XP_001198332.3">
    <property type="nucleotide sequence ID" value="XM_001198332.4"/>
</dbReference>
<dbReference type="PANTHER" id="PTHR10061:SF0">
    <property type="entry name" value="S-FORMYLGLUTATHIONE HYDROLASE"/>
    <property type="match status" value="1"/>
</dbReference>
<dbReference type="OMA" id="PSDCPWG"/>
<dbReference type="Gene3D" id="3.40.50.1820">
    <property type="entry name" value="alpha/beta hydrolase"/>
    <property type="match status" value="1"/>
</dbReference>
<feature type="active site" description="Charge relay system" evidence="7">
    <location>
        <position position="297"/>
    </location>
</feature>
<evidence type="ECO:0000313" key="10">
    <source>
        <dbReference type="Proteomes" id="UP000007110"/>
    </source>
</evidence>
<dbReference type="InterPro" id="IPR000801">
    <property type="entry name" value="Esterase-like"/>
</dbReference>
<feature type="active site" description="Charge relay system" evidence="7">
    <location>
        <position position="263"/>
    </location>
</feature>
<proteinExistence type="inferred from homology"/>
<evidence type="ECO:0000256" key="3">
    <source>
        <dbReference type="ARBA" id="ARBA00012479"/>
    </source>
</evidence>
<feature type="active site" description="Charge relay system" evidence="7">
    <location>
        <position position="186"/>
    </location>
</feature>
<dbReference type="GO" id="GO:0018738">
    <property type="term" value="F:S-formylglutathione hydrolase activity"/>
    <property type="evidence" value="ECO:0000318"/>
    <property type="project" value="GO_Central"/>
</dbReference>
<dbReference type="InterPro" id="IPR014186">
    <property type="entry name" value="S-formylglutathione_hydrol"/>
</dbReference>
<dbReference type="InterPro" id="IPR029058">
    <property type="entry name" value="AB_hydrolase_fold"/>
</dbReference>
<comment type="function">
    <text evidence="1 8">Serine hydrolase involved in the detoxification of formaldehyde.</text>
</comment>
<dbReference type="Proteomes" id="UP000007110">
    <property type="component" value="Unassembled WGS sequence"/>
</dbReference>
<evidence type="ECO:0000256" key="5">
    <source>
        <dbReference type="ARBA" id="ARBA00022487"/>
    </source>
</evidence>
<evidence type="ECO:0000256" key="1">
    <source>
        <dbReference type="ARBA" id="ARBA00002608"/>
    </source>
</evidence>
<evidence type="ECO:0000313" key="9">
    <source>
        <dbReference type="EnsemblMetazoa" id="XP_001198332"/>
    </source>
</evidence>
<name>A0A7M7G477_STRPU</name>
<evidence type="ECO:0000256" key="4">
    <source>
        <dbReference type="ARBA" id="ARBA00016774"/>
    </source>
</evidence>
<dbReference type="EnsemblMetazoa" id="XM_001198332">
    <property type="protein sequence ID" value="XP_001198332"/>
    <property type="gene ID" value="LOC762632"/>
</dbReference>
<reference evidence="10" key="1">
    <citation type="submission" date="2015-02" db="EMBL/GenBank/DDBJ databases">
        <title>Genome sequencing for Strongylocentrotus purpuratus.</title>
        <authorList>
            <person name="Murali S."/>
            <person name="Liu Y."/>
            <person name="Vee V."/>
            <person name="English A."/>
            <person name="Wang M."/>
            <person name="Skinner E."/>
            <person name="Han Y."/>
            <person name="Muzny D.M."/>
            <person name="Worley K.C."/>
            <person name="Gibbs R.A."/>
        </authorList>
    </citation>
    <scope>NUCLEOTIDE SEQUENCE</scope>
</reference>
<dbReference type="GO" id="GO:0046294">
    <property type="term" value="P:formaldehyde catabolic process"/>
    <property type="evidence" value="ECO:0007669"/>
    <property type="project" value="InterPro"/>
</dbReference>
<dbReference type="GO" id="GO:0005829">
    <property type="term" value="C:cytosol"/>
    <property type="evidence" value="ECO:0000318"/>
    <property type="project" value="GO_Central"/>
</dbReference>
<dbReference type="NCBIfam" id="TIGR02821">
    <property type="entry name" value="fghA_ester_D"/>
    <property type="match status" value="1"/>
</dbReference>
<keyword evidence="10" id="KW-1185">Reference proteome</keyword>
<dbReference type="Pfam" id="PF00756">
    <property type="entry name" value="Esterase"/>
    <property type="match status" value="1"/>
</dbReference>
<comment type="subcellular location">
    <subcellularLocation>
        <location evidence="8">Cytoplasm</location>
    </subcellularLocation>
</comment>
<keyword evidence="6 8" id="KW-0378">Hydrolase</keyword>
<dbReference type="OrthoDB" id="420518at2759"/>
<accession>A0A7M7G477</accession>
<evidence type="ECO:0000256" key="7">
    <source>
        <dbReference type="PIRSR" id="PIRSR614186-1"/>
    </source>
</evidence>
<dbReference type="InParanoid" id="A0A7M7G477"/>
<organism evidence="9 10">
    <name type="scientific">Strongylocentrotus purpuratus</name>
    <name type="common">Purple sea urchin</name>
    <dbReference type="NCBI Taxonomy" id="7668"/>
    <lineage>
        <taxon>Eukaryota</taxon>
        <taxon>Metazoa</taxon>
        <taxon>Echinodermata</taxon>
        <taxon>Eleutherozoa</taxon>
        <taxon>Echinozoa</taxon>
        <taxon>Echinoidea</taxon>
        <taxon>Euechinoidea</taxon>
        <taxon>Echinacea</taxon>
        <taxon>Camarodonta</taxon>
        <taxon>Echinidea</taxon>
        <taxon>Strongylocentrotidae</taxon>
        <taxon>Strongylocentrotus</taxon>
    </lineage>
</organism>
<sequence>MLISRITIFVKGITKSTQIKNWFEHSHIFQGYRTRKMSGLTEVSCNKSFGGLQKVFSHDSSECKCKMTFSVYLPSQSESGPCPTLIYLSGLTCTDQNVTNKGGFQRVAAQYGMVVVCPDTSPRGCSIEGEDESYDFGSGAGFYLDATEEKWKTNYRMSSYVTKELFDLIVNSFPVNPDKVAITGHSMGGHGALTLGLKNPHLFKSISAFAPICNPISCPWGQKAFKGYLGPDENTWKEYDACELVSCYDGPPREILIDQGKGDNFYNQKQLLPENFVTSCQVSRTGCIMNLREGYDHSYYFISTFMEDHIKFHSQHL</sequence>